<keyword evidence="5" id="KW-0809">Transit peptide</keyword>
<comment type="subcellular location">
    <subcellularLocation>
        <location evidence="2">Mitochondrion</location>
    </subcellularLocation>
</comment>
<dbReference type="InterPro" id="IPR049448">
    <property type="entry name" value="ACAD9/ACADV-like_C"/>
</dbReference>
<dbReference type="InterPro" id="IPR046373">
    <property type="entry name" value="Acyl-CoA_Oxase/DH_mid-dom_sf"/>
</dbReference>
<evidence type="ECO:0000259" key="8">
    <source>
        <dbReference type="Pfam" id="PF02770"/>
    </source>
</evidence>
<dbReference type="SUPFAM" id="SSF47203">
    <property type="entry name" value="Acyl-CoA dehydrogenase C-terminal domain-like"/>
    <property type="match status" value="1"/>
</dbReference>
<comment type="cofactor">
    <cofactor evidence="1">
        <name>FAD</name>
        <dbReference type="ChEBI" id="CHEBI:57692"/>
    </cofactor>
</comment>
<dbReference type="PANTHER" id="PTHR43884:SF9">
    <property type="entry name" value="COMPLEX I ASSEMBLY FACTOR ACAD9, MITOCHONDRIAL"/>
    <property type="match status" value="1"/>
</dbReference>
<dbReference type="Gene3D" id="1.10.540.10">
    <property type="entry name" value="Acyl-CoA dehydrogenase/oxidase, N-terminal domain"/>
    <property type="match status" value="1"/>
</dbReference>
<dbReference type="InterPro" id="IPR013786">
    <property type="entry name" value="AcylCoA_DH/ox_N"/>
</dbReference>
<evidence type="ECO:0000256" key="1">
    <source>
        <dbReference type="ARBA" id="ARBA00001974"/>
    </source>
</evidence>
<keyword evidence="6" id="KW-0560">Oxidoreductase</keyword>
<evidence type="ECO:0000259" key="10">
    <source>
        <dbReference type="Pfam" id="PF21343"/>
    </source>
</evidence>
<dbReference type="InterPro" id="IPR009100">
    <property type="entry name" value="AcylCoA_DH/oxidase_NM_dom_sf"/>
</dbReference>
<keyword evidence="7" id="KW-0496">Mitochondrion</keyword>
<dbReference type="InterPro" id="IPR036250">
    <property type="entry name" value="AcylCo_DH-like_C"/>
</dbReference>
<evidence type="ECO:0000313" key="11">
    <source>
        <dbReference type="EMBL" id="KAL3402137.1"/>
    </source>
</evidence>
<accession>A0ABD2XA29</accession>
<evidence type="ECO:0000256" key="3">
    <source>
        <dbReference type="ARBA" id="ARBA00022630"/>
    </source>
</evidence>
<dbReference type="AlphaFoldDB" id="A0ABD2XA29"/>
<dbReference type="PANTHER" id="PTHR43884">
    <property type="entry name" value="ACYL-COA DEHYDROGENASE"/>
    <property type="match status" value="1"/>
</dbReference>
<dbReference type="Pfam" id="PF21343">
    <property type="entry name" value="ACAD9-ACADV_C"/>
    <property type="match status" value="1"/>
</dbReference>
<evidence type="ECO:0000256" key="2">
    <source>
        <dbReference type="ARBA" id="ARBA00004173"/>
    </source>
</evidence>
<evidence type="ECO:0000256" key="4">
    <source>
        <dbReference type="ARBA" id="ARBA00022827"/>
    </source>
</evidence>
<name>A0ABD2XA29_9HYME</name>
<evidence type="ECO:0000313" key="12">
    <source>
        <dbReference type="Proteomes" id="UP001627154"/>
    </source>
</evidence>
<keyword evidence="3" id="KW-0285">Flavoprotein</keyword>
<keyword evidence="12" id="KW-1185">Reference proteome</keyword>
<dbReference type="Gene3D" id="1.20.140.10">
    <property type="entry name" value="Butyryl-CoA Dehydrogenase, subunit A, domain 3"/>
    <property type="match status" value="2"/>
</dbReference>
<feature type="domain" description="ACAD9/ACADV-like C-terminal" evidence="10">
    <location>
        <begin position="508"/>
        <end position="626"/>
    </location>
</feature>
<reference evidence="11 12" key="1">
    <citation type="journal article" date="2024" name="bioRxiv">
        <title>A reference genome for Trichogramma kaykai: A tiny desert-dwelling parasitoid wasp with competing sex-ratio distorters.</title>
        <authorList>
            <person name="Culotta J."/>
            <person name="Lindsey A.R."/>
        </authorList>
    </citation>
    <scope>NUCLEOTIDE SEQUENCE [LARGE SCALE GENOMIC DNA]</scope>
    <source>
        <strain evidence="11 12">KSX58</strain>
    </source>
</reference>
<dbReference type="InterPro" id="IPR006091">
    <property type="entry name" value="Acyl-CoA_Oxase/DH_mid-dom"/>
</dbReference>
<evidence type="ECO:0000256" key="5">
    <source>
        <dbReference type="ARBA" id="ARBA00022946"/>
    </source>
</evidence>
<dbReference type="GO" id="GO:0005739">
    <property type="term" value="C:mitochondrion"/>
    <property type="evidence" value="ECO:0007669"/>
    <property type="project" value="UniProtKB-SubCell"/>
</dbReference>
<dbReference type="EMBL" id="JBJJXI010000037">
    <property type="protein sequence ID" value="KAL3402137.1"/>
    <property type="molecule type" value="Genomic_DNA"/>
</dbReference>
<dbReference type="SUPFAM" id="SSF56645">
    <property type="entry name" value="Acyl-CoA dehydrogenase NM domain-like"/>
    <property type="match status" value="1"/>
</dbReference>
<dbReference type="GO" id="GO:0016491">
    <property type="term" value="F:oxidoreductase activity"/>
    <property type="evidence" value="ECO:0007669"/>
    <property type="project" value="UniProtKB-KW"/>
</dbReference>
<gene>
    <name evidence="11" type="ORF">TKK_004689</name>
</gene>
<evidence type="ECO:0000256" key="6">
    <source>
        <dbReference type="ARBA" id="ARBA00023002"/>
    </source>
</evidence>
<feature type="domain" description="Acyl-CoA dehydrogenase/oxidase N-terminal" evidence="9">
    <location>
        <begin position="112"/>
        <end position="195"/>
    </location>
</feature>
<dbReference type="Gene3D" id="2.40.110.10">
    <property type="entry name" value="Butyryl-CoA Dehydrogenase, subunit A, domain 2"/>
    <property type="match status" value="1"/>
</dbReference>
<dbReference type="GO" id="GO:0044281">
    <property type="term" value="P:small molecule metabolic process"/>
    <property type="evidence" value="ECO:0007669"/>
    <property type="project" value="UniProtKB-ARBA"/>
</dbReference>
<dbReference type="InterPro" id="IPR037069">
    <property type="entry name" value="AcylCoA_DH/ox_N_sf"/>
</dbReference>
<organism evidence="11 12">
    <name type="scientific">Trichogramma kaykai</name>
    <dbReference type="NCBI Taxonomy" id="54128"/>
    <lineage>
        <taxon>Eukaryota</taxon>
        <taxon>Metazoa</taxon>
        <taxon>Ecdysozoa</taxon>
        <taxon>Arthropoda</taxon>
        <taxon>Hexapoda</taxon>
        <taxon>Insecta</taxon>
        <taxon>Pterygota</taxon>
        <taxon>Neoptera</taxon>
        <taxon>Endopterygota</taxon>
        <taxon>Hymenoptera</taxon>
        <taxon>Apocrita</taxon>
        <taxon>Proctotrupomorpha</taxon>
        <taxon>Chalcidoidea</taxon>
        <taxon>Trichogrammatidae</taxon>
        <taxon>Trichogramma</taxon>
    </lineage>
</organism>
<sequence>MLVLRALSKRQLSNVKNSAACYQARKLTAQTNAKTAEPKSDLTKDFQTSKLPAALPKKPKREPFAKNLFIGEFDYNFLTYPEPQHVDRYNEFEELFSPIRAYLESLNPEEFEDGIPPHVLQKLREFKIFGARISEDYQGINLLDSEYIKVLEAAGKVPTLGIFLLKQGVPAINLFNKYGTVEQKFKYLPKIATGQVIPTIAVTEKNSGPAAKHFMTTASLTLDDKQWVLDGEKTFVANGLVADVFIVFAHAFQGGTMEKRPETISAFIVDKNTKGVQVVPDSETVGLKGYTTGKLIMKNVHIPSENILGEVGNGAQQLVENFSENRHYIGAIMIAILKDLLNKLTEDNIHRKHFNCMFYETESAQYVFTKLMGAIYAMESVLYLTTSLQDMYENPDVILEMAVTEKFCVQECLNLLQESLWLAGPKATLLIHPYERILRDVYSLTYSEISLIDTNIYSGLLGVQNCGKAYAEGIKKARNPLLFPVDMIKKHFFDTNHLNLHLEEYLHPSLQECADFCDRCILKLQECTQEILIRHGTEVGKKHMDMQRLSDMVSQIYAYVAVVGRASRSYCIGNRNSDAEIKLCMVLAYRMQQRVFQLAEDIKNSEFSNGDHLSRELSKIHFEQKKYIFENPLQRNY</sequence>
<dbReference type="Pfam" id="PF02771">
    <property type="entry name" value="Acyl-CoA_dh_N"/>
    <property type="match status" value="1"/>
</dbReference>
<dbReference type="Proteomes" id="UP001627154">
    <property type="component" value="Unassembled WGS sequence"/>
</dbReference>
<comment type="caution">
    <text evidence="11">The sequence shown here is derived from an EMBL/GenBank/DDBJ whole genome shotgun (WGS) entry which is preliminary data.</text>
</comment>
<dbReference type="Pfam" id="PF02770">
    <property type="entry name" value="Acyl-CoA_dh_M"/>
    <property type="match status" value="1"/>
</dbReference>
<evidence type="ECO:0000259" key="9">
    <source>
        <dbReference type="Pfam" id="PF02771"/>
    </source>
</evidence>
<proteinExistence type="predicted"/>
<evidence type="ECO:0000256" key="7">
    <source>
        <dbReference type="ARBA" id="ARBA00023128"/>
    </source>
</evidence>
<protein>
    <recommendedName>
        <fullName evidence="13">Acyl-CoA dehydrogenase family member 9, mitochondrial</fullName>
    </recommendedName>
</protein>
<feature type="domain" description="Acyl-CoA oxidase/dehydrogenase middle" evidence="8">
    <location>
        <begin position="200"/>
        <end position="300"/>
    </location>
</feature>
<evidence type="ECO:0008006" key="13">
    <source>
        <dbReference type="Google" id="ProtNLM"/>
    </source>
</evidence>
<keyword evidence="4" id="KW-0274">FAD</keyword>